<sequence length="54" mass="6615">MLPRINKYCSTHFTSYIQLQNSYDYNLQTLEIDEWPQFIEMETNFCCQTIFSHE</sequence>
<organism evidence="1 2">
    <name type="scientific">Salix koriyanagi</name>
    <dbReference type="NCBI Taxonomy" id="2511006"/>
    <lineage>
        <taxon>Eukaryota</taxon>
        <taxon>Viridiplantae</taxon>
        <taxon>Streptophyta</taxon>
        <taxon>Embryophyta</taxon>
        <taxon>Tracheophyta</taxon>
        <taxon>Spermatophyta</taxon>
        <taxon>Magnoliopsida</taxon>
        <taxon>eudicotyledons</taxon>
        <taxon>Gunneridae</taxon>
        <taxon>Pentapetalae</taxon>
        <taxon>rosids</taxon>
        <taxon>fabids</taxon>
        <taxon>Malpighiales</taxon>
        <taxon>Salicaceae</taxon>
        <taxon>Saliceae</taxon>
        <taxon>Salix</taxon>
    </lineage>
</organism>
<name>A0A9Q0Z6I0_9ROSI</name>
<evidence type="ECO:0000313" key="2">
    <source>
        <dbReference type="Proteomes" id="UP001151752"/>
    </source>
</evidence>
<protein>
    <submittedName>
        <fullName evidence="1">Uncharacterized protein</fullName>
    </submittedName>
</protein>
<dbReference type="EMBL" id="JAPFFM010000013">
    <property type="protein sequence ID" value="KAJ6723147.1"/>
    <property type="molecule type" value="Genomic_DNA"/>
</dbReference>
<comment type="caution">
    <text evidence="1">The sequence shown here is derived from an EMBL/GenBank/DDBJ whole genome shotgun (WGS) entry which is preliminary data.</text>
</comment>
<dbReference type="Proteomes" id="UP001151752">
    <property type="component" value="Chromosome 14"/>
</dbReference>
<proteinExistence type="predicted"/>
<reference evidence="1" key="2">
    <citation type="journal article" date="2023" name="Int. J. Mol. Sci.">
        <title>De Novo Assembly and Annotation of 11 Diverse Shrub Willow (Salix) Genomes Reveals Novel Gene Organization in Sex-Linked Regions.</title>
        <authorList>
            <person name="Hyden B."/>
            <person name="Feng K."/>
            <person name="Yates T.B."/>
            <person name="Jawdy S."/>
            <person name="Cereghino C."/>
            <person name="Smart L.B."/>
            <person name="Muchero W."/>
        </authorList>
    </citation>
    <scope>NUCLEOTIDE SEQUENCE</scope>
    <source>
        <tissue evidence="1">Shoot tip</tissue>
    </source>
</reference>
<reference evidence="1" key="1">
    <citation type="submission" date="2022-11" db="EMBL/GenBank/DDBJ databases">
        <authorList>
            <person name="Hyden B.L."/>
            <person name="Feng K."/>
            <person name="Yates T."/>
            <person name="Jawdy S."/>
            <person name="Smart L.B."/>
            <person name="Muchero W."/>
        </authorList>
    </citation>
    <scope>NUCLEOTIDE SEQUENCE</scope>
    <source>
        <tissue evidence="1">Shoot tip</tissue>
    </source>
</reference>
<keyword evidence="2" id="KW-1185">Reference proteome</keyword>
<evidence type="ECO:0000313" key="1">
    <source>
        <dbReference type="EMBL" id="KAJ6723147.1"/>
    </source>
</evidence>
<accession>A0A9Q0Z6I0</accession>
<dbReference type="AlphaFoldDB" id="A0A9Q0Z6I0"/>
<gene>
    <name evidence="1" type="ORF">OIU74_007689</name>
</gene>